<feature type="domain" description="SLH" evidence="3">
    <location>
        <begin position="26"/>
        <end position="87"/>
    </location>
</feature>
<feature type="region of interest" description="Disordered" evidence="1">
    <location>
        <begin position="207"/>
        <end position="259"/>
    </location>
</feature>
<sequence length="362" mass="37288">MYKKRMISSLLSVALLSAPLFPGKGAAEAIFSDIDGSYAKDAIIQLAQAGIINGVQEGIFNPTGKLKREDFAIILAKALKLDVSNAPAAPTFQDVPPSSYAYTYVEAAVKAGIIQGTGNGAFGAGQSLSRQDMAVLYVRALGVDTTGKSAALTFADNDQISDYAKDAIGAAVELGLITGVGNNTFNPREQVDRQAVAMISTAFLKKQDTTRNSGQSQSQSEQQTKPQPTPEPVVSTDPVVSSSGSGRRNHGDTTSPTVDVSKFTAIDNYNGTPDQLTGAAGTVAEANVAVQAYLWSDQNANNIVDATELGAAISLGTSAADGSVAAANIGDLAAGSYTFVVTATDASNNESARDAAHAVTVV</sequence>
<dbReference type="PANTHER" id="PTHR43308">
    <property type="entry name" value="OUTER MEMBRANE PROTEIN ALPHA-RELATED"/>
    <property type="match status" value="1"/>
</dbReference>
<dbReference type="OrthoDB" id="5845122at2"/>
<evidence type="ECO:0000256" key="1">
    <source>
        <dbReference type="SAM" id="MobiDB-lite"/>
    </source>
</evidence>
<dbReference type="InterPro" id="IPR051465">
    <property type="entry name" value="Cell_Envelope_Struct_Comp"/>
</dbReference>
<reference evidence="4 5" key="1">
    <citation type="submission" date="2017-07" db="EMBL/GenBank/DDBJ databases">
        <title>Genome sequencing and assembly of Paenibacillus rigui.</title>
        <authorList>
            <person name="Mayilraj S."/>
        </authorList>
    </citation>
    <scope>NUCLEOTIDE SEQUENCE [LARGE SCALE GENOMIC DNA]</scope>
    <source>
        <strain evidence="4 5">JCM 16352</strain>
    </source>
</reference>
<feature type="domain" description="SLH" evidence="3">
    <location>
        <begin position="88"/>
        <end position="151"/>
    </location>
</feature>
<dbReference type="PROSITE" id="PS51272">
    <property type="entry name" value="SLH"/>
    <property type="match status" value="3"/>
</dbReference>
<evidence type="ECO:0000259" key="3">
    <source>
        <dbReference type="PROSITE" id="PS51272"/>
    </source>
</evidence>
<dbReference type="InterPro" id="IPR018247">
    <property type="entry name" value="EF_Hand_1_Ca_BS"/>
</dbReference>
<dbReference type="PROSITE" id="PS00018">
    <property type="entry name" value="EF_HAND_1"/>
    <property type="match status" value="1"/>
</dbReference>
<name>A0A229UHT0_9BACL</name>
<feature type="compositionally biased region" description="Low complexity" evidence="1">
    <location>
        <begin position="213"/>
        <end position="243"/>
    </location>
</feature>
<feature type="domain" description="SLH" evidence="3">
    <location>
        <begin position="152"/>
        <end position="214"/>
    </location>
</feature>
<feature type="non-terminal residue" evidence="4">
    <location>
        <position position="362"/>
    </location>
</feature>
<comment type="caution">
    <text evidence="4">The sequence shown here is derived from an EMBL/GenBank/DDBJ whole genome shotgun (WGS) entry which is preliminary data.</text>
</comment>
<accession>A0A229UHT0</accession>
<dbReference type="RefSeq" id="WP_094018085.1">
    <property type="nucleotide sequence ID" value="NZ_NMQW01000052.1"/>
</dbReference>
<dbReference type="AlphaFoldDB" id="A0A229UHT0"/>
<dbReference type="Proteomes" id="UP000215509">
    <property type="component" value="Unassembled WGS sequence"/>
</dbReference>
<gene>
    <name evidence="4" type="ORF">CF651_27600</name>
</gene>
<dbReference type="InterPro" id="IPR001119">
    <property type="entry name" value="SLH_dom"/>
</dbReference>
<feature type="chain" id="PRO_5038477815" description="SLH domain-containing protein" evidence="2">
    <location>
        <begin position="27"/>
        <end position="362"/>
    </location>
</feature>
<organism evidence="4 5">
    <name type="scientific">Paenibacillus rigui</name>
    <dbReference type="NCBI Taxonomy" id="554312"/>
    <lineage>
        <taxon>Bacteria</taxon>
        <taxon>Bacillati</taxon>
        <taxon>Bacillota</taxon>
        <taxon>Bacilli</taxon>
        <taxon>Bacillales</taxon>
        <taxon>Paenibacillaceae</taxon>
        <taxon>Paenibacillus</taxon>
    </lineage>
</organism>
<keyword evidence="5" id="KW-1185">Reference proteome</keyword>
<protein>
    <recommendedName>
        <fullName evidence="3">SLH domain-containing protein</fullName>
    </recommendedName>
</protein>
<evidence type="ECO:0000313" key="5">
    <source>
        <dbReference type="Proteomes" id="UP000215509"/>
    </source>
</evidence>
<keyword evidence="2" id="KW-0732">Signal</keyword>
<evidence type="ECO:0000313" key="4">
    <source>
        <dbReference type="EMBL" id="OXM82988.1"/>
    </source>
</evidence>
<dbReference type="Pfam" id="PF00395">
    <property type="entry name" value="SLH"/>
    <property type="match status" value="3"/>
</dbReference>
<dbReference type="EMBL" id="NMQW01000052">
    <property type="protein sequence ID" value="OXM82988.1"/>
    <property type="molecule type" value="Genomic_DNA"/>
</dbReference>
<evidence type="ECO:0000256" key="2">
    <source>
        <dbReference type="SAM" id="SignalP"/>
    </source>
</evidence>
<proteinExistence type="predicted"/>
<feature type="signal peptide" evidence="2">
    <location>
        <begin position="1"/>
        <end position="26"/>
    </location>
</feature>